<organism evidence="2 3">
    <name type="scientific">Altererythrobacter litoralis</name>
    <dbReference type="NCBI Taxonomy" id="3113904"/>
    <lineage>
        <taxon>Bacteria</taxon>
        <taxon>Pseudomonadati</taxon>
        <taxon>Pseudomonadota</taxon>
        <taxon>Alphaproteobacteria</taxon>
        <taxon>Sphingomonadales</taxon>
        <taxon>Erythrobacteraceae</taxon>
        <taxon>Altererythrobacter</taxon>
    </lineage>
</organism>
<keyword evidence="3" id="KW-1185">Reference proteome</keyword>
<accession>A0ABU7GBW4</accession>
<dbReference type="Pfam" id="PF02585">
    <property type="entry name" value="PIG-L"/>
    <property type="match status" value="1"/>
</dbReference>
<reference evidence="2 3" key="1">
    <citation type="submission" date="2024-01" db="EMBL/GenBank/DDBJ databases">
        <title>The genome sequence of Erythrobacteraceae sp. strain 1XM1-14.</title>
        <authorList>
            <person name="Liu Y."/>
        </authorList>
    </citation>
    <scope>NUCLEOTIDE SEQUENCE [LARGE SCALE GENOMIC DNA]</scope>
    <source>
        <strain evidence="2 3">1XM1-14</strain>
    </source>
</reference>
<dbReference type="GO" id="GO:0016787">
    <property type="term" value="F:hydrolase activity"/>
    <property type="evidence" value="ECO:0007669"/>
    <property type="project" value="UniProtKB-KW"/>
</dbReference>
<dbReference type="Gene3D" id="3.40.50.10320">
    <property type="entry name" value="LmbE-like"/>
    <property type="match status" value="1"/>
</dbReference>
<name>A0ABU7GBW4_9SPHN</name>
<comment type="caution">
    <text evidence="2">The sequence shown here is derived from an EMBL/GenBank/DDBJ whole genome shotgun (WGS) entry which is preliminary data.</text>
</comment>
<feature type="chain" id="PRO_5045491065" evidence="1">
    <location>
        <begin position="22"/>
        <end position="279"/>
    </location>
</feature>
<sequence>MLRPFIAAMLAHMPLAVAAQATDSPNAPPRTLSKVLVVVAHPDDEIVLAPAIARAAREGSELAIAYATSGDQGPGVSGMEAGVALAEKREGEASCAASALGASEPRFLRLGDGTLGDMPRAPDSPARRLAAEVGQILQAGDYRYVLTWGPDGGYGHGDHRMVSSIVTQLVQAMPEGRPVLLYPGIRAGTLPPIPELQQWAVTDPALLTVSYGYNQADLAAVRRAVNCHESQFPADVRSQPADVFDASIWQGAVHFRIGLPELPMETPEARAAAGATPQD</sequence>
<evidence type="ECO:0000256" key="1">
    <source>
        <dbReference type="SAM" id="SignalP"/>
    </source>
</evidence>
<evidence type="ECO:0000313" key="2">
    <source>
        <dbReference type="EMBL" id="MEE1876589.1"/>
    </source>
</evidence>
<protein>
    <submittedName>
        <fullName evidence="2">PIG-L family deacetylase</fullName>
        <ecNumber evidence="2">3.5.1.-</ecNumber>
    </submittedName>
</protein>
<dbReference type="RefSeq" id="WP_354143696.1">
    <property type="nucleotide sequence ID" value="NZ_JAZDQV010000002.1"/>
</dbReference>
<keyword evidence="1" id="KW-0732">Signal</keyword>
<dbReference type="Proteomes" id="UP001343492">
    <property type="component" value="Unassembled WGS sequence"/>
</dbReference>
<dbReference type="EC" id="3.5.1.-" evidence="2"/>
<keyword evidence="2" id="KW-0378">Hydrolase</keyword>
<dbReference type="PANTHER" id="PTHR12993">
    <property type="entry name" value="N-ACETYLGLUCOSAMINYL-PHOSPHATIDYLINOSITOL DE-N-ACETYLASE-RELATED"/>
    <property type="match status" value="1"/>
</dbReference>
<evidence type="ECO:0000313" key="3">
    <source>
        <dbReference type="Proteomes" id="UP001343492"/>
    </source>
</evidence>
<dbReference type="PANTHER" id="PTHR12993:SF11">
    <property type="entry name" value="N-ACETYLGLUCOSAMINYL-PHOSPHATIDYLINOSITOL DE-N-ACETYLASE"/>
    <property type="match status" value="1"/>
</dbReference>
<gene>
    <name evidence="2" type="ORF">VRS74_02670</name>
</gene>
<dbReference type="SUPFAM" id="SSF102588">
    <property type="entry name" value="LmbE-like"/>
    <property type="match status" value="1"/>
</dbReference>
<dbReference type="EMBL" id="JAZDQV010000002">
    <property type="protein sequence ID" value="MEE1876589.1"/>
    <property type="molecule type" value="Genomic_DNA"/>
</dbReference>
<feature type="signal peptide" evidence="1">
    <location>
        <begin position="1"/>
        <end position="21"/>
    </location>
</feature>
<dbReference type="InterPro" id="IPR003737">
    <property type="entry name" value="GlcNAc_PI_deacetylase-related"/>
</dbReference>
<proteinExistence type="predicted"/>
<dbReference type="InterPro" id="IPR024078">
    <property type="entry name" value="LmbE-like_dom_sf"/>
</dbReference>